<dbReference type="PROSITE" id="PS51471">
    <property type="entry name" value="FE2OG_OXY"/>
    <property type="match status" value="1"/>
</dbReference>
<evidence type="ECO:0000259" key="12">
    <source>
        <dbReference type="PROSITE" id="PS51471"/>
    </source>
</evidence>
<evidence type="ECO:0000256" key="6">
    <source>
        <dbReference type="ARBA" id="ARBA00022666"/>
    </source>
</evidence>
<dbReference type="GO" id="GO:0009693">
    <property type="term" value="P:ethylene biosynthetic process"/>
    <property type="evidence" value="ECO:0007669"/>
    <property type="project" value="UniProtKB-KW"/>
</dbReference>
<evidence type="ECO:0000256" key="11">
    <source>
        <dbReference type="RuleBase" id="RU003682"/>
    </source>
</evidence>
<protein>
    <recommendedName>
        <fullName evidence="5">2-oxoglutarate-dependent ethylene/succinate-forming enzyme</fullName>
        <ecNumber evidence="4">1.13.12.19</ecNumber>
        <ecNumber evidence="3">1.14.20.7</ecNumber>
    </recommendedName>
    <alternativeName>
        <fullName evidence="7">2-oxoglutarate dioxygenase (ethylene-forming)</fullName>
    </alternativeName>
    <alternativeName>
        <fullName evidence="8">2-oxoglutarate/L-arginine monooxygenase/decarboxylase (succinate-forming)</fullName>
    </alternativeName>
</protein>
<comment type="similarity">
    <text evidence="11">Belongs to the iron/ascorbate-dependent oxidoreductase family.</text>
</comment>
<organism evidence="13 14">
    <name type="scientific">Albimonas donghaensis</name>
    <dbReference type="NCBI Taxonomy" id="356660"/>
    <lineage>
        <taxon>Bacteria</taxon>
        <taxon>Pseudomonadati</taxon>
        <taxon>Pseudomonadota</taxon>
        <taxon>Alphaproteobacteria</taxon>
        <taxon>Rhodobacterales</taxon>
        <taxon>Paracoccaceae</taxon>
        <taxon>Albimonas</taxon>
    </lineage>
</organism>
<dbReference type="EMBL" id="FNMZ01000001">
    <property type="protein sequence ID" value="SDW17942.1"/>
    <property type="molecule type" value="Genomic_DNA"/>
</dbReference>
<dbReference type="STRING" id="356660.SAMN05444336_101336"/>
<reference evidence="13 14" key="1">
    <citation type="submission" date="2016-10" db="EMBL/GenBank/DDBJ databases">
        <authorList>
            <person name="de Groot N.N."/>
        </authorList>
    </citation>
    <scope>NUCLEOTIDE SEQUENCE [LARGE SCALE GENOMIC DNA]</scope>
    <source>
        <strain evidence="13 14">DSM 17890</strain>
    </source>
</reference>
<gene>
    <name evidence="13" type="ORF">SAMN05444336_101336</name>
</gene>
<dbReference type="InterPro" id="IPR005123">
    <property type="entry name" value="Oxoglu/Fe-dep_dioxygenase_dom"/>
</dbReference>
<evidence type="ECO:0000256" key="4">
    <source>
        <dbReference type="ARBA" id="ARBA00012531"/>
    </source>
</evidence>
<dbReference type="RefSeq" id="WP_092679395.1">
    <property type="nucleotide sequence ID" value="NZ_FNMZ01000001.1"/>
</dbReference>
<evidence type="ECO:0000256" key="2">
    <source>
        <dbReference type="ARBA" id="ARBA00004767"/>
    </source>
</evidence>
<dbReference type="InterPro" id="IPR044861">
    <property type="entry name" value="IPNS-like_FE2OG_OXY"/>
</dbReference>
<dbReference type="InterPro" id="IPR027443">
    <property type="entry name" value="IPNS-like_sf"/>
</dbReference>
<keyword evidence="11" id="KW-0408">Iron</keyword>
<dbReference type="InterPro" id="IPR050231">
    <property type="entry name" value="Iron_ascorbate_oxido_reductase"/>
</dbReference>
<dbReference type="Gene3D" id="2.60.120.330">
    <property type="entry name" value="B-lactam Antibiotic, Isopenicillin N Synthase, Chain"/>
    <property type="match status" value="1"/>
</dbReference>
<dbReference type="AlphaFoldDB" id="A0A1H2RES9"/>
<proteinExistence type="inferred from homology"/>
<comment type="catalytic activity">
    <reaction evidence="10">
        <text>L-arginine + 2-oxoglutarate + O2 = guanidine + L-glutamate 5-semialdehyde + succinate + CO2</text>
        <dbReference type="Rhea" id="RHEA:31535"/>
        <dbReference type="ChEBI" id="CHEBI:15379"/>
        <dbReference type="ChEBI" id="CHEBI:16526"/>
        <dbReference type="ChEBI" id="CHEBI:16810"/>
        <dbReference type="ChEBI" id="CHEBI:30031"/>
        <dbReference type="ChEBI" id="CHEBI:30087"/>
        <dbReference type="ChEBI" id="CHEBI:32682"/>
        <dbReference type="ChEBI" id="CHEBI:58066"/>
        <dbReference type="EC" id="1.14.20.7"/>
    </reaction>
</comment>
<comment type="cofactor">
    <cofactor evidence="1">
        <name>Fe(2+)</name>
        <dbReference type="ChEBI" id="CHEBI:29033"/>
    </cofactor>
</comment>
<dbReference type="PRINTS" id="PR00682">
    <property type="entry name" value="IPNSYNTHASE"/>
</dbReference>
<evidence type="ECO:0000256" key="9">
    <source>
        <dbReference type="ARBA" id="ARBA00047725"/>
    </source>
</evidence>
<evidence type="ECO:0000256" key="7">
    <source>
        <dbReference type="ARBA" id="ARBA00031011"/>
    </source>
</evidence>
<name>A0A1H2RES9_9RHOB</name>
<keyword evidence="11" id="KW-0560">Oxidoreductase</keyword>
<comment type="pathway">
    <text evidence="2">Alkene biosynthesis; ethylene biosynthesis via 2-oxoglutarate.</text>
</comment>
<dbReference type="InterPro" id="IPR026992">
    <property type="entry name" value="DIOX_N"/>
</dbReference>
<accession>A0A1H2RES9</accession>
<dbReference type="GO" id="GO:0102276">
    <property type="term" value="F:2-oxoglutarate oxygenase/decarboxylase (ethylene-forming) activity"/>
    <property type="evidence" value="ECO:0007669"/>
    <property type="project" value="UniProtKB-EC"/>
</dbReference>
<keyword evidence="14" id="KW-1185">Reference proteome</keyword>
<feature type="domain" description="Fe2OG dioxygenase" evidence="12">
    <location>
        <begin position="177"/>
        <end position="281"/>
    </location>
</feature>
<sequence>MPDAPAIPLFDFSRFREGDAAARAAFAAELGAACRDTGFFLLENTGILNARRTAIFSVARGFFALEQAKKDAVAIAHSAHNRGYVAQKVEALDPASGQADAKEAFNIGLDLAPDHPSVVAGEPFRGVNLWPEGAPAFKPECLGWYDACLALGLELHQAFALDLGLPEDWFADKFRAPMATLRLLRYPAAGADAKGGIGAGAHSDYGSVTLLATDGVAGLQVQPRALRGTDEWLDVPSVPGAFVVNIGDCLQRWTNDLYVSTPHRVLAPAQERCSVAFFLDPDPDAVIEAPSVCLAPGEAPRHAPITGAEHLSERLNATYAHRAN</sequence>
<dbReference type="Proteomes" id="UP000199118">
    <property type="component" value="Unassembled WGS sequence"/>
</dbReference>
<dbReference type="Pfam" id="PF03171">
    <property type="entry name" value="2OG-FeII_Oxy"/>
    <property type="match status" value="1"/>
</dbReference>
<dbReference type="OrthoDB" id="21825at2"/>
<comment type="catalytic activity">
    <reaction evidence="9">
        <text>2-oxoglutarate + O2 + 2 H(+) = ethene + 3 CO2 + H2O</text>
        <dbReference type="Rhea" id="RHEA:31523"/>
        <dbReference type="ChEBI" id="CHEBI:15377"/>
        <dbReference type="ChEBI" id="CHEBI:15378"/>
        <dbReference type="ChEBI" id="CHEBI:15379"/>
        <dbReference type="ChEBI" id="CHEBI:16526"/>
        <dbReference type="ChEBI" id="CHEBI:16810"/>
        <dbReference type="ChEBI" id="CHEBI:18153"/>
        <dbReference type="EC" id="1.13.12.19"/>
    </reaction>
</comment>
<evidence type="ECO:0000256" key="8">
    <source>
        <dbReference type="ARBA" id="ARBA00031282"/>
    </source>
</evidence>
<dbReference type="EC" id="1.14.20.7" evidence="3"/>
<evidence type="ECO:0000313" key="14">
    <source>
        <dbReference type="Proteomes" id="UP000199118"/>
    </source>
</evidence>
<keyword evidence="11" id="KW-0479">Metal-binding</keyword>
<evidence type="ECO:0000256" key="3">
    <source>
        <dbReference type="ARBA" id="ARBA00012293"/>
    </source>
</evidence>
<evidence type="ECO:0000256" key="1">
    <source>
        <dbReference type="ARBA" id="ARBA00001954"/>
    </source>
</evidence>
<dbReference type="PANTHER" id="PTHR47990">
    <property type="entry name" value="2-OXOGLUTARATE (2OG) AND FE(II)-DEPENDENT OXYGENASE SUPERFAMILY PROTEIN-RELATED"/>
    <property type="match status" value="1"/>
</dbReference>
<dbReference type="EC" id="1.13.12.19" evidence="4"/>
<dbReference type="SUPFAM" id="SSF51197">
    <property type="entry name" value="Clavaminate synthase-like"/>
    <property type="match status" value="1"/>
</dbReference>
<evidence type="ECO:0000256" key="5">
    <source>
        <dbReference type="ARBA" id="ARBA00019045"/>
    </source>
</evidence>
<dbReference type="Pfam" id="PF14226">
    <property type="entry name" value="DIOX_N"/>
    <property type="match status" value="1"/>
</dbReference>
<dbReference type="GO" id="GO:0046872">
    <property type="term" value="F:metal ion binding"/>
    <property type="evidence" value="ECO:0007669"/>
    <property type="project" value="UniProtKB-KW"/>
</dbReference>
<evidence type="ECO:0000256" key="10">
    <source>
        <dbReference type="ARBA" id="ARBA00049359"/>
    </source>
</evidence>
<keyword evidence="6" id="KW-0266">Ethylene biosynthesis</keyword>
<evidence type="ECO:0000313" key="13">
    <source>
        <dbReference type="EMBL" id="SDW17942.1"/>
    </source>
</evidence>